<accession>A0ACC4CUR8</accession>
<proteinExistence type="predicted"/>
<comment type="caution">
    <text evidence="1">The sequence shown here is derived from an EMBL/GenBank/DDBJ whole genome shotgun (WGS) entry which is preliminary data.</text>
</comment>
<name>A0ACC4CUR8_POPAL</name>
<protein>
    <submittedName>
        <fullName evidence="1">Uncharacterized protein</fullName>
    </submittedName>
</protein>
<gene>
    <name evidence="1" type="ORF">D5086_005701</name>
</gene>
<dbReference type="EMBL" id="RCHU02000002">
    <property type="protein sequence ID" value="KAL3604842.1"/>
    <property type="molecule type" value="Genomic_DNA"/>
</dbReference>
<sequence length="69" mass="7778">MVSELCRENRSYDLGCGHGGILFFITAIRRCSYRKHVQHLHPEKVKADFSQADPHPGNLAFHLSVMALA</sequence>
<reference evidence="1 2" key="1">
    <citation type="journal article" date="2024" name="Plant Biotechnol. J.">
        <title>Genome and CRISPR/Cas9 system of a widespread forest tree (Populus alba) in the world.</title>
        <authorList>
            <person name="Liu Y.J."/>
            <person name="Jiang P.F."/>
            <person name="Han X.M."/>
            <person name="Li X.Y."/>
            <person name="Wang H.M."/>
            <person name="Wang Y.J."/>
            <person name="Wang X.X."/>
            <person name="Zeng Q.Y."/>
        </authorList>
    </citation>
    <scope>NUCLEOTIDE SEQUENCE [LARGE SCALE GENOMIC DNA]</scope>
    <source>
        <strain evidence="2">cv. PAL-ZL1</strain>
    </source>
</reference>
<evidence type="ECO:0000313" key="1">
    <source>
        <dbReference type="EMBL" id="KAL3604842.1"/>
    </source>
</evidence>
<dbReference type="Proteomes" id="UP000309997">
    <property type="component" value="Unassembled WGS sequence"/>
</dbReference>
<keyword evidence="2" id="KW-1185">Reference proteome</keyword>
<evidence type="ECO:0000313" key="2">
    <source>
        <dbReference type="Proteomes" id="UP000309997"/>
    </source>
</evidence>
<organism evidence="1 2">
    <name type="scientific">Populus alba</name>
    <name type="common">White poplar</name>
    <dbReference type="NCBI Taxonomy" id="43335"/>
    <lineage>
        <taxon>Eukaryota</taxon>
        <taxon>Viridiplantae</taxon>
        <taxon>Streptophyta</taxon>
        <taxon>Embryophyta</taxon>
        <taxon>Tracheophyta</taxon>
        <taxon>Spermatophyta</taxon>
        <taxon>Magnoliopsida</taxon>
        <taxon>eudicotyledons</taxon>
        <taxon>Gunneridae</taxon>
        <taxon>Pentapetalae</taxon>
        <taxon>rosids</taxon>
        <taxon>fabids</taxon>
        <taxon>Malpighiales</taxon>
        <taxon>Salicaceae</taxon>
        <taxon>Saliceae</taxon>
        <taxon>Populus</taxon>
    </lineage>
</organism>